<evidence type="ECO:0000313" key="4">
    <source>
        <dbReference type="EMBL" id="KAK9288997.1"/>
    </source>
</evidence>
<dbReference type="Pfam" id="PF02992">
    <property type="entry name" value="Transposase_21"/>
    <property type="match status" value="1"/>
</dbReference>
<sequence length="538" mass="60327">MNAGRLIRGSTEQDLAMDDTFALNNPATRKGTSIFGTPADPRRIERLLNDILGKLEEVSVKSETAIRMAQEINNRTPVLIHNVPTDHAIPDTQVPIVHNQSNPSAQAGGQAQNPPPPHTQSSPQNPPPPHTQPPLQNIPIYTQSSTFIPTTENPLTNIAAAISTGIVTVAIAGIVTIAIAGLVALASRSILRCSSRCHKGQVEVLSSKLLKMDKEWVSLPRNTEEYRTAARKFIDMAKKNSGDSDIIVCPCRDCGNLRHKHCDIVFDHLVMRGMDRTYTTWVLHGEHRSASVQCDDVEILESYQMYKDVHFQYDNVVEPTHEGQGGQGAEFANLVEDAEIPLYPGCKKYTKMSATITLFKHKATNGLSEKSFNELLEIIRDMLPQDNTLPESLYSMKKFLKTFDLGYERIHACANDCCLFRKEFEHMDSCPKCGSSRWKVDQRTEKVHHGVPAKVLRYFPIIPRLQRMFGSPEKAEQLIWHSTHQSQDNKMRHPVDSLAWSTINNNWPCFASDPRNLRFGLASDGFNPFQNLSSKYSC</sequence>
<keyword evidence="2" id="KW-0812">Transmembrane</keyword>
<keyword evidence="2" id="KW-0472">Membrane</keyword>
<dbReference type="Pfam" id="PF13963">
    <property type="entry name" value="Transpos_assoc"/>
    <property type="match status" value="1"/>
</dbReference>
<protein>
    <recommendedName>
        <fullName evidence="3">Transposase-associated domain-containing protein</fullName>
    </recommendedName>
</protein>
<dbReference type="Proteomes" id="UP001415857">
    <property type="component" value="Unassembled WGS sequence"/>
</dbReference>
<evidence type="ECO:0000256" key="1">
    <source>
        <dbReference type="SAM" id="MobiDB-lite"/>
    </source>
</evidence>
<dbReference type="InterPro" id="IPR029480">
    <property type="entry name" value="Transpos_assoc"/>
</dbReference>
<name>A0AAP0X4B5_LIQFO</name>
<dbReference type="AlphaFoldDB" id="A0AAP0X4B5"/>
<feature type="region of interest" description="Disordered" evidence="1">
    <location>
        <begin position="95"/>
        <end position="138"/>
    </location>
</feature>
<gene>
    <name evidence="4" type="ORF">L1049_017468</name>
</gene>
<dbReference type="InterPro" id="IPR004242">
    <property type="entry name" value="Transposase_21"/>
</dbReference>
<comment type="caution">
    <text evidence="4">The sequence shown here is derived from an EMBL/GenBank/DDBJ whole genome shotgun (WGS) entry which is preliminary data.</text>
</comment>
<evidence type="ECO:0000256" key="2">
    <source>
        <dbReference type="SAM" id="Phobius"/>
    </source>
</evidence>
<feature type="transmembrane region" description="Helical" evidence="2">
    <location>
        <begin position="158"/>
        <end position="186"/>
    </location>
</feature>
<feature type="compositionally biased region" description="Low complexity" evidence="1">
    <location>
        <begin position="100"/>
        <end position="112"/>
    </location>
</feature>
<keyword evidence="5" id="KW-1185">Reference proteome</keyword>
<keyword evidence="2" id="KW-1133">Transmembrane helix</keyword>
<evidence type="ECO:0000313" key="5">
    <source>
        <dbReference type="Proteomes" id="UP001415857"/>
    </source>
</evidence>
<feature type="domain" description="Transposase-associated" evidence="3">
    <location>
        <begin position="214"/>
        <end position="286"/>
    </location>
</feature>
<dbReference type="PANTHER" id="PTHR10775">
    <property type="entry name" value="OS08G0208400 PROTEIN"/>
    <property type="match status" value="1"/>
</dbReference>
<dbReference type="PANTHER" id="PTHR10775:SF182">
    <property type="entry name" value="TRANSPOSON, EN_SPM-LIKE, TRANSPOSASE-ASSOCIATED DOMAIN PROTEIN-RELATED"/>
    <property type="match status" value="1"/>
</dbReference>
<dbReference type="EMBL" id="JBBPBK010000003">
    <property type="protein sequence ID" value="KAK9288997.1"/>
    <property type="molecule type" value="Genomic_DNA"/>
</dbReference>
<feature type="compositionally biased region" description="Pro residues" evidence="1">
    <location>
        <begin position="113"/>
        <end position="132"/>
    </location>
</feature>
<proteinExistence type="predicted"/>
<accession>A0AAP0X4B5</accession>
<reference evidence="4 5" key="1">
    <citation type="journal article" date="2024" name="Plant J.">
        <title>Genome sequences and population genomics reveal climatic adaptation and genomic divergence between two closely related sweetgum species.</title>
        <authorList>
            <person name="Xu W.Q."/>
            <person name="Ren C.Q."/>
            <person name="Zhang X.Y."/>
            <person name="Comes H.P."/>
            <person name="Liu X.H."/>
            <person name="Li Y.G."/>
            <person name="Kettle C.J."/>
            <person name="Jalonen R."/>
            <person name="Gaisberger H."/>
            <person name="Ma Y.Z."/>
            <person name="Qiu Y.X."/>
        </authorList>
    </citation>
    <scope>NUCLEOTIDE SEQUENCE [LARGE SCALE GENOMIC DNA]</scope>
    <source>
        <strain evidence="4">Hangzhou</strain>
    </source>
</reference>
<evidence type="ECO:0000259" key="3">
    <source>
        <dbReference type="Pfam" id="PF13963"/>
    </source>
</evidence>
<organism evidence="4 5">
    <name type="scientific">Liquidambar formosana</name>
    <name type="common">Formosan gum</name>
    <dbReference type="NCBI Taxonomy" id="63359"/>
    <lineage>
        <taxon>Eukaryota</taxon>
        <taxon>Viridiplantae</taxon>
        <taxon>Streptophyta</taxon>
        <taxon>Embryophyta</taxon>
        <taxon>Tracheophyta</taxon>
        <taxon>Spermatophyta</taxon>
        <taxon>Magnoliopsida</taxon>
        <taxon>eudicotyledons</taxon>
        <taxon>Gunneridae</taxon>
        <taxon>Pentapetalae</taxon>
        <taxon>Saxifragales</taxon>
        <taxon>Altingiaceae</taxon>
        <taxon>Liquidambar</taxon>
    </lineage>
</organism>